<keyword evidence="5" id="KW-0443">Lipid metabolism</keyword>
<dbReference type="GO" id="GO:0016020">
    <property type="term" value="C:membrane"/>
    <property type="evidence" value="ECO:0007669"/>
    <property type="project" value="GOC"/>
</dbReference>
<comment type="subcellular location">
    <subcellularLocation>
        <location evidence="1">Endomembrane system</location>
        <topology evidence="1">Multi-pass membrane protein</topology>
    </subcellularLocation>
</comment>
<keyword evidence="2 7" id="KW-0812">Transmembrane</keyword>
<dbReference type="PANTHER" id="PTHR21624">
    <property type="entry name" value="STEROL DESATURASE-RELATED PROTEIN"/>
    <property type="match status" value="1"/>
</dbReference>
<evidence type="ECO:0000313" key="9">
    <source>
        <dbReference type="EMBL" id="QTH72171.1"/>
    </source>
</evidence>
<feature type="transmembrane region" description="Helical" evidence="7">
    <location>
        <begin position="147"/>
        <end position="164"/>
    </location>
</feature>
<reference evidence="9" key="1">
    <citation type="submission" date="2021-03" db="EMBL/GenBank/DDBJ databases">
        <title>Complete Genome of Pseudoalteromonas xiamenensis STKMTI.2, a new potential marine bacterium producing anti-Vibrio compounds.</title>
        <authorList>
            <person name="Handayani D.P."/>
            <person name="Isnansetyo A."/>
            <person name="Istiqomah I."/>
            <person name="Jumina J."/>
        </authorList>
    </citation>
    <scope>NUCLEOTIDE SEQUENCE</scope>
    <source>
        <strain evidence="9">STKMTI.2</strain>
    </source>
</reference>
<keyword evidence="6 7" id="KW-0472">Membrane</keyword>
<evidence type="ECO:0000256" key="6">
    <source>
        <dbReference type="ARBA" id="ARBA00023136"/>
    </source>
</evidence>
<evidence type="ECO:0000313" key="10">
    <source>
        <dbReference type="Proteomes" id="UP000664904"/>
    </source>
</evidence>
<proteinExistence type="predicted"/>
<evidence type="ECO:0000256" key="1">
    <source>
        <dbReference type="ARBA" id="ARBA00004127"/>
    </source>
</evidence>
<evidence type="ECO:0000259" key="8">
    <source>
        <dbReference type="Pfam" id="PF04116"/>
    </source>
</evidence>
<dbReference type="Pfam" id="PF04116">
    <property type="entry name" value="FA_hydroxylase"/>
    <property type="match status" value="1"/>
</dbReference>
<dbReference type="GO" id="GO:0050479">
    <property type="term" value="F:glyceryl-ether monooxygenase activity"/>
    <property type="evidence" value="ECO:0007669"/>
    <property type="project" value="TreeGrafter"/>
</dbReference>
<dbReference type="GO" id="GO:0005506">
    <property type="term" value="F:iron ion binding"/>
    <property type="evidence" value="ECO:0007669"/>
    <property type="project" value="InterPro"/>
</dbReference>
<dbReference type="InterPro" id="IPR051689">
    <property type="entry name" value="Sterol_desaturase/TMEM195"/>
</dbReference>
<dbReference type="GO" id="GO:0008610">
    <property type="term" value="P:lipid biosynthetic process"/>
    <property type="evidence" value="ECO:0007669"/>
    <property type="project" value="InterPro"/>
</dbReference>
<feature type="transmembrane region" description="Helical" evidence="7">
    <location>
        <begin position="37"/>
        <end position="60"/>
    </location>
</feature>
<feature type="transmembrane region" description="Helical" evidence="7">
    <location>
        <begin position="6"/>
        <end position="25"/>
    </location>
</feature>
<dbReference type="KEGG" id="pxi:J5O05_04600"/>
<feature type="domain" description="Fatty acid hydroxylase" evidence="8">
    <location>
        <begin position="78"/>
        <end position="211"/>
    </location>
</feature>
<evidence type="ECO:0000256" key="2">
    <source>
        <dbReference type="ARBA" id="ARBA00022692"/>
    </source>
</evidence>
<dbReference type="GO" id="GO:0006643">
    <property type="term" value="P:membrane lipid metabolic process"/>
    <property type="evidence" value="ECO:0007669"/>
    <property type="project" value="TreeGrafter"/>
</dbReference>
<protein>
    <submittedName>
        <fullName evidence="9">Sterol desaturase family protein</fullName>
    </submittedName>
</protein>
<dbReference type="EMBL" id="CP072133">
    <property type="protein sequence ID" value="QTH72171.1"/>
    <property type="molecule type" value="Genomic_DNA"/>
</dbReference>
<dbReference type="GO" id="GO:0012505">
    <property type="term" value="C:endomembrane system"/>
    <property type="evidence" value="ECO:0007669"/>
    <property type="project" value="UniProtKB-SubCell"/>
</dbReference>
<organism evidence="9 10">
    <name type="scientific">Pseudoalteromonas xiamenensis</name>
    <dbReference type="NCBI Taxonomy" id="882626"/>
    <lineage>
        <taxon>Bacteria</taxon>
        <taxon>Pseudomonadati</taxon>
        <taxon>Pseudomonadota</taxon>
        <taxon>Gammaproteobacteria</taxon>
        <taxon>Alteromonadales</taxon>
        <taxon>Pseudoalteromonadaceae</taxon>
        <taxon>Pseudoalteromonas</taxon>
    </lineage>
</organism>
<dbReference type="AlphaFoldDB" id="A0A975DKS4"/>
<evidence type="ECO:0000256" key="3">
    <source>
        <dbReference type="ARBA" id="ARBA00022989"/>
    </source>
</evidence>
<gene>
    <name evidence="9" type="ORF">J5O05_04600</name>
</gene>
<evidence type="ECO:0000256" key="5">
    <source>
        <dbReference type="ARBA" id="ARBA00023098"/>
    </source>
</evidence>
<evidence type="ECO:0000256" key="4">
    <source>
        <dbReference type="ARBA" id="ARBA00023002"/>
    </source>
</evidence>
<accession>A0A975DKS4</accession>
<dbReference type="PANTHER" id="PTHR21624:SF1">
    <property type="entry name" value="ALKYLGLYCEROL MONOOXYGENASE"/>
    <property type="match status" value="1"/>
</dbReference>
<dbReference type="Proteomes" id="UP000664904">
    <property type="component" value="Chromosome"/>
</dbReference>
<keyword evidence="4" id="KW-0560">Oxidoreductase</keyword>
<sequence>MPVELILLALSPIFLVCIALEYYFHPTDYALKDSMQNTLLALLHQASDAIALILLMPLFYWLAQFALFNIPLSPESLLIGFLLQDFLYYWFHRASHNIHWLWCAHVVHHSSVRMNFTTAFRQSLLYPVLGMWLFWLPMILLGFDPKLVFAIVAINLAFQFFVHTKHIGKLGWLEHLFNTPTHHRIHHASNDHYLDKNYAGVLIIWDKLFGTYVEEDANITIEYGIKGPAPRDNLIAINFAQLRHMLKSVRHAHGLKAKIQAMFGYPSTLDSTSTETSSIEFTLTSPHSREETND</sequence>
<name>A0A975DKS4_9GAMM</name>
<keyword evidence="3 7" id="KW-1133">Transmembrane helix</keyword>
<dbReference type="RefSeq" id="WP_208843793.1">
    <property type="nucleotide sequence ID" value="NZ_CP072133.1"/>
</dbReference>
<feature type="transmembrane region" description="Helical" evidence="7">
    <location>
        <begin position="123"/>
        <end position="141"/>
    </location>
</feature>
<dbReference type="InterPro" id="IPR006694">
    <property type="entry name" value="Fatty_acid_hydroxylase"/>
</dbReference>
<evidence type="ECO:0000256" key="7">
    <source>
        <dbReference type="SAM" id="Phobius"/>
    </source>
</evidence>
<keyword evidence="10" id="KW-1185">Reference proteome</keyword>